<feature type="region of interest" description="Disordered" evidence="9">
    <location>
        <begin position="421"/>
        <end position="518"/>
    </location>
</feature>
<dbReference type="GO" id="GO:0008270">
    <property type="term" value="F:zinc ion binding"/>
    <property type="evidence" value="ECO:0007669"/>
    <property type="project" value="UniProtKB-KW"/>
</dbReference>
<dbReference type="InterPro" id="IPR052260">
    <property type="entry name" value="Autophagy_Rcpt_SigReg"/>
</dbReference>
<evidence type="ECO:0000256" key="3">
    <source>
        <dbReference type="ARBA" id="ARBA00022490"/>
    </source>
</evidence>
<dbReference type="InterPro" id="IPR015940">
    <property type="entry name" value="UBA"/>
</dbReference>
<dbReference type="Pfam" id="PF00564">
    <property type="entry name" value="PB1"/>
    <property type="match status" value="1"/>
</dbReference>
<keyword evidence="7" id="KW-0539">Nucleus</keyword>
<feature type="compositionally biased region" description="Low complexity" evidence="9">
    <location>
        <begin position="444"/>
        <end position="453"/>
    </location>
</feature>
<sequence length="811" mass="90707">MSTNIYCKLLDVLKLRTFFAEDISLDLQNQDRKQEYLVFHGPYRATLETTSMFFVYHNAFRCFIIAMRFRIYLMSVLWVDLSYSRKLCGSHSKLQKIVLFVTPSLICSARLKASMAEETSFKATLHLEGSPGKNEVRRFVLPKTALTDFLFLREKLKTVFQSLQSLPFNVTWEDSEGDEILISSNEELKIAINEMKGEVYRLKIEAKGASGTKDENAEVHPYVTCDGCGGEVKGFRYKCIQCPDCDLCSACEMKCLHKEHIMIRLPEPITWNRDFGQRLVHHMNKTARKCRTHSADGCGKDGTRGEHQHHHHPCHFGGHSRGNRNQPKYGSIPQLLHYMFRNAWASNVDMSATQDFGGLAEEEAGTSPQNEPKDSEKPSQDKDDGHLNYLKTIGETVASLLDPLGIDVNIEVETSKDGKAKCNIKQMGKSDMKASSGSDLPAENSSNDSSTSNEAGEAAKAEKLTTEVDIEANPAVKEENPSDNEDWTVLNGEESASTSQNAKELAAANKGPESSDMKAQKMEPYFIKSKRGGKVLISNGYAYHKHSEKVGKTYWICAKRPECGASAITCNNPLEVISMKEHTHAPDQEKIRAIKIVNNLKREAEEHPEMPPAQLVKNALPHVPDDVLPYLPQRASLVRTLSRCRHAKFFEPSEYVTAHLDDHEDYANEAYDPADGAETSAPIQHPNINNGPGVESAASSVVYPDLSYLQNQPQNLTYRPANIMPPPQNPSQFIPPFRFYNHGQLIPQVVPMQRYSPPSHVAVPTRPHIAESLEKMMGMGFSNEGGWLTQLLETVNGDISKALDILQPIKK</sequence>
<keyword evidence="5 8" id="KW-0863">Zinc-finger</keyword>
<reference evidence="11" key="2">
    <citation type="submission" date="2017-10" db="EMBL/GenBank/DDBJ databases">
        <title>Ladona fulva Genome sequencing and assembly.</title>
        <authorList>
            <person name="Murali S."/>
            <person name="Richards S."/>
            <person name="Bandaranaike D."/>
            <person name="Bellair M."/>
            <person name="Blankenburg K."/>
            <person name="Chao H."/>
            <person name="Dinh H."/>
            <person name="Doddapaneni H."/>
            <person name="Dugan-Rocha S."/>
            <person name="Elkadiri S."/>
            <person name="Gnanaolivu R."/>
            <person name="Hernandez B."/>
            <person name="Skinner E."/>
            <person name="Javaid M."/>
            <person name="Lee S."/>
            <person name="Li M."/>
            <person name="Ming W."/>
            <person name="Munidasa M."/>
            <person name="Muniz J."/>
            <person name="Nguyen L."/>
            <person name="Hughes D."/>
            <person name="Osuji N."/>
            <person name="Pu L.-L."/>
            <person name="Puazo M."/>
            <person name="Qu C."/>
            <person name="Quiroz J."/>
            <person name="Raj R."/>
            <person name="Weissenberger G."/>
            <person name="Xin Y."/>
            <person name="Zou X."/>
            <person name="Han Y."/>
            <person name="Worley K."/>
            <person name="Muzny D."/>
            <person name="Gibbs R."/>
        </authorList>
    </citation>
    <scope>NUCLEOTIDE SEQUENCE</scope>
    <source>
        <strain evidence="11">Sampled in the wild</strain>
    </source>
</reference>
<dbReference type="Pfam" id="PF04500">
    <property type="entry name" value="FLYWCH"/>
    <property type="match status" value="1"/>
</dbReference>
<keyword evidence="4" id="KW-0479">Metal-binding</keyword>
<dbReference type="SMART" id="SM00291">
    <property type="entry name" value="ZnF_ZZ"/>
    <property type="match status" value="1"/>
</dbReference>
<feature type="domain" description="ZZ-type" evidence="10">
    <location>
        <begin position="220"/>
        <end position="270"/>
    </location>
</feature>
<dbReference type="InterPro" id="IPR000433">
    <property type="entry name" value="Znf_ZZ"/>
</dbReference>
<dbReference type="PROSITE" id="PS50135">
    <property type="entry name" value="ZF_ZZ_2"/>
    <property type="match status" value="1"/>
</dbReference>
<keyword evidence="12" id="KW-1185">Reference proteome</keyword>
<dbReference type="GO" id="GO:0016235">
    <property type="term" value="C:aggresome"/>
    <property type="evidence" value="ECO:0007669"/>
    <property type="project" value="TreeGrafter"/>
</dbReference>
<protein>
    <recommendedName>
        <fullName evidence="10">ZZ-type domain-containing protein</fullName>
    </recommendedName>
</protein>
<dbReference type="CDD" id="cd14320">
    <property type="entry name" value="UBA_SQSTM"/>
    <property type="match status" value="1"/>
</dbReference>
<evidence type="ECO:0000313" key="11">
    <source>
        <dbReference type="EMBL" id="KAG8232766.1"/>
    </source>
</evidence>
<evidence type="ECO:0000256" key="6">
    <source>
        <dbReference type="ARBA" id="ARBA00022833"/>
    </source>
</evidence>
<evidence type="ECO:0000256" key="8">
    <source>
        <dbReference type="PROSITE-ProRule" id="PRU00228"/>
    </source>
</evidence>
<dbReference type="Gene3D" id="1.10.8.10">
    <property type="entry name" value="DNA helicase RuvA subunit, C-terminal domain"/>
    <property type="match status" value="1"/>
</dbReference>
<dbReference type="AlphaFoldDB" id="A0A8K0KEX3"/>
<dbReference type="Gene3D" id="2.20.25.240">
    <property type="match status" value="1"/>
</dbReference>
<dbReference type="GO" id="GO:0007032">
    <property type="term" value="P:endosome organization"/>
    <property type="evidence" value="ECO:0007669"/>
    <property type="project" value="TreeGrafter"/>
</dbReference>
<dbReference type="Pfam" id="PF16577">
    <property type="entry name" value="UBA_5"/>
    <property type="match status" value="1"/>
</dbReference>
<dbReference type="GO" id="GO:0070530">
    <property type="term" value="F:K63-linked polyubiquitin modification-dependent protein binding"/>
    <property type="evidence" value="ECO:0007669"/>
    <property type="project" value="TreeGrafter"/>
</dbReference>
<organism evidence="11 12">
    <name type="scientific">Ladona fulva</name>
    <name type="common">Scarce chaser dragonfly</name>
    <name type="synonym">Libellula fulva</name>
    <dbReference type="NCBI Taxonomy" id="123851"/>
    <lineage>
        <taxon>Eukaryota</taxon>
        <taxon>Metazoa</taxon>
        <taxon>Ecdysozoa</taxon>
        <taxon>Arthropoda</taxon>
        <taxon>Hexapoda</taxon>
        <taxon>Insecta</taxon>
        <taxon>Pterygota</taxon>
        <taxon>Palaeoptera</taxon>
        <taxon>Odonata</taxon>
        <taxon>Epiprocta</taxon>
        <taxon>Anisoptera</taxon>
        <taxon>Libelluloidea</taxon>
        <taxon>Libellulidae</taxon>
        <taxon>Ladona</taxon>
    </lineage>
</organism>
<dbReference type="Gene3D" id="3.10.20.90">
    <property type="entry name" value="Phosphatidylinositol 3-kinase Catalytic Subunit, Chain A, domain 1"/>
    <property type="match status" value="1"/>
</dbReference>
<dbReference type="InterPro" id="IPR000270">
    <property type="entry name" value="PB1_dom"/>
</dbReference>
<evidence type="ECO:0000313" key="12">
    <source>
        <dbReference type="Proteomes" id="UP000792457"/>
    </source>
</evidence>
<dbReference type="InterPro" id="IPR009060">
    <property type="entry name" value="UBA-like_sf"/>
</dbReference>
<evidence type="ECO:0000256" key="5">
    <source>
        <dbReference type="ARBA" id="ARBA00022771"/>
    </source>
</evidence>
<proteinExistence type="predicted"/>
<evidence type="ECO:0000256" key="1">
    <source>
        <dbReference type="ARBA" id="ARBA00004123"/>
    </source>
</evidence>
<dbReference type="GO" id="GO:0000423">
    <property type="term" value="P:mitophagy"/>
    <property type="evidence" value="ECO:0007669"/>
    <property type="project" value="TreeGrafter"/>
</dbReference>
<dbReference type="PANTHER" id="PTHR15090">
    <property type="entry name" value="SEQUESTOSOME 1-RELATED"/>
    <property type="match status" value="1"/>
</dbReference>
<dbReference type="GO" id="GO:0044753">
    <property type="term" value="C:amphisome"/>
    <property type="evidence" value="ECO:0007669"/>
    <property type="project" value="TreeGrafter"/>
</dbReference>
<name>A0A8K0KEX3_LADFU</name>
<dbReference type="InterPro" id="IPR033741">
    <property type="entry name" value="SQSTM_UBA"/>
</dbReference>
<dbReference type="FunFam" id="1.10.8.10:FF:000034">
    <property type="entry name" value="Sequestosome 1"/>
    <property type="match status" value="1"/>
</dbReference>
<keyword evidence="6" id="KW-0862">Zinc</keyword>
<comment type="caution">
    <text evidence="11">The sequence shown here is derived from an EMBL/GenBank/DDBJ whole genome shotgun (WGS) entry which is preliminary data.</text>
</comment>
<evidence type="ECO:0000256" key="4">
    <source>
        <dbReference type="ARBA" id="ARBA00022723"/>
    </source>
</evidence>
<evidence type="ECO:0000259" key="10">
    <source>
        <dbReference type="PROSITE" id="PS50135"/>
    </source>
</evidence>
<dbReference type="GO" id="GO:0035973">
    <property type="term" value="P:aggrephagy"/>
    <property type="evidence" value="ECO:0007669"/>
    <property type="project" value="TreeGrafter"/>
</dbReference>
<dbReference type="InterPro" id="IPR043145">
    <property type="entry name" value="Znf_ZZ_sf"/>
</dbReference>
<feature type="compositionally biased region" description="Basic and acidic residues" evidence="9">
    <location>
        <begin position="371"/>
        <end position="386"/>
    </location>
</feature>
<dbReference type="Pfam" id="PF00569">
    <property type="entry name" value="ZZ"/>
    <property type="match status" value="1"/>
</dbReference>
<dbReference type="PANTHER" id="PTHR15090:SF0">
    <property type="entry name" value="SEQUESTOSOME-1"/>
    <property type="match status" value="1"/>
</dbReference>
<dbReference type="SUPFAM" id="SSF46934">
    <property type="entry name" value="UBA-like"/>
    <property type="match status" value="1"/>
</dbReference>
<dbReference type="SUPFAM" id="SSF54277">
    <property type="entry name" value="CAD &amp; PB1 domains"/>
    <property type="match status" value="1"/>
</dbReference>
<feature type="compositionally biased region" description="Basic and acidic residues" evidence="9">
    <location>
        <begin position="457"/>
        <end position="466"/>
    </location>
</feature>
<feature type="region of interest" description="Disordered" evidence="9">
    <location>
        <begin position="360"/>
        <end position="387"/>
    </location>
</feature>
<feature type="region of interest" description="Disordered" evidence="9">
    <location>
        <begin position="292"/>
        <end position="328"/>
    </location>
</feature>
<comment type="subcellular location">
    <subcellularLocation>
        <location evidence="2">Cytoplasm</location>
    </subcellularLocation>
    <subcellularLocation>
        <location evidence="1">Nucleus</location>
    </subcellularLocation>
</comment>
<evidence type="ECO:0000256" key="9">
    <source>
        <dbReference type="SAM" id="MobiDB-lite"/>
    </source>
</evidence>
<evidence type="ECO:0000256" key="2">
    <source>
        <dbReference type="ARBA" id="ARBA00004496"/>
    </source>
</evidence>
<dbReference type="InterPro" id="IPR007588">
    <property type="entry name" value="Znf_FLYWCH"/>
</dbReference>
<dbReference type="GO" id="GO:0005080">
    <property type="term" value="F:protein kinase C binding"/>
    <property type="evidence" value="ECO:0007669"/>
    <property type="project" value="TreeGrafter"/>
</dbReference>
<reference evidence="11" key="1">
    <citation type="submission" date="2013-04" db="EMBL/GenBank/DDBJ databases">
        <authorList>
            <person name="Qu J."/>
            <person name="Murali S.C."/>
            <person name="Bandaranaike D."/>
            <person name="Bellair M."/>
            <person name="Blankenburg K."/>
            <person name="Chao H."/>
            <person name="Dinh H."/>
            <person name="Doddapaneni H."/>
            <person name="Downs B."/>
            <person name="Dugan-Rocha S."/>
            <person name="Elkadiri S."/>
            <person name="Gnanaolivu R.D."/>
            <person name="Hernandez B."/>
            <person name="Javaid M."/>
            <person name="Jayaseelan J.C."/>
            <person name="Lee S."/>
            <person name="Li M."/>
            <person name="Ming W."/>
            <person name="Munidasa M."/>
            <person name="Muniz J."/>
            <person name="Nguyen L."/>
            <person name="Ongeri F."/>
            <person name="Osuji N."/>
            <person name="Pu L.-L."/>
            <person name="Puazo M."/>
            <person name="Qu C."/>
            <person name="Quiroz J."/>
            <person name="Raj R."/>
            <person name="Weissenberger G."/>
            <person name="Xin Y."/>
            <person name="Zou X."/>
            <person name="Han Y."/>
            <person name="Richards S."/>
            <person name="Worley K."/>
            <person name="Muzny D."/>
            <person name="Gibbs R."/>
        </authorList>
    </citation>
    <scope>NUCLEOTIDE SEQUENCE</scope>
    <source>
        <strain evidence="11">Sampled in the wild</strain>
    </source>
</reference>
<dbReference type="GO" id="GO:0005634">
    <property type="term" value="C:nucleus"/>
    <property type="evidence" value="ECO:0007669"/>
    <property type="project" value="UniProtKB-SubCell"/>
</dbReference>
<accession>A0A8K0KEX3</accession>
<gene>
    <name evidence="11" type="ORF">J437_LFUL012905</name>
</gene>
<dbReference type="SUPFAM" id="SSF57850">
    <property type="entry name" value="RING/U-box"/>
    <property type="match status" value="1"/>
</dbReference>
<dbReference type="CDD" id="cd02340">
    <property type="entry name" value="ZZ_NBR1_like"/>
    <property type="match status" value="1"/>
</dbReference>
<dbReference type="Gene3D" id="3.30.60.90">
    <property type="match status" value="1"/>
</dbReference>
<dbReference type="Proteomes" id="UP000792457">
    <property type="component" value="Unassembled WGS sequence"/>
</dbReference>
<evidence type="ECO:0000256" key="7">
    <source>
        <dbReference type="ARBA" id="ARBA00023242"/>
    </source>
</evidence>
<dbReference type="EMBL" id="KZ308649">
    <property type="protein sequence ID" value="KAG8232766.1"/>
    <property type="molecule type" value="Genomic_DNA"/>
</dbReference>
<dbReference type="OrthoDB" id="441278at2759"/>
<keyword evidence="3" id="KW-0963">Cytoplasm</keyword>
<dbReference type="SMART" id="SM00165">
    <property type="entry name" value="UBA"/>
    <property type="match status" value="1"/>
</dbReference>